<dbReference type="KEGG" id="peo:AS203_02820"/>
<dbReference type="AlphaFoldDB" id="A0A0S2KIQ0"/>
<dbReference type="RefSeq" id="WP_025066288.1">
    <property type="nucleotide sequence ID" value="NZ_CP013195.1"/>
</dbReference>
<dbReference type="Gene3D" id="3.90.550.10">
    <property type="entry name" value="Spore Coat Polysaccharide Biosynthesis Protein SpsA, Chain A"/>
    <property type="match status" value="1"/>
</dbReference>
<evidence type="ECO:0000313" key="4">
    <source>
        <dbReference type="EMBL" id="ALO48152.1"/>
    </source>
</evidence>
<dbReference type="Proteomes" id="UP000056252">
    <property type="component" value="Chromosome"/>
</dbReference>
<gene>
    <name evidence="4" type="ORF">AS203_02820</name>
</gene>
<accession>A0A0S2KIQ0</accession>
<dbReference type="PANTHER" id="PTHR43584">
    <property type="entry name" value="NUCLEOTIDYL TRANSFERASE"/>
    <property type="match status" value="1"/>
</dbReference>
<dbReference type="STRING" id="76123.AS203_02820"/>
<reference evidence="5" key="1">
    <citation type="submission" date="2015-11" db="EMBL/GenBank/DDBJ databases">
        <authorList>
            <person name="Holder M.E."/>
            <person name="Ajami N.J."/>
            <person name="Petrosino J.F."/>
        </authorList>
    </citation>
    <scope>NUCLEOTIDE SEQUENCE [LARGE SCALE GENOMIC DNA]</scope>
    <source>
        <strain evidence="5">F0113</strain>
    </source>
</reference>
<keyword evidence="5" id="KW-1185">Reference proteome</keyword>
<dbReference type="Pfam" id="PF00483">
    <property type="entry name" value="NTP_transferase"/>
    <property type="match status" value="1"/>
</dbReference>
<dbReference type="OrthoDB" id="9784180at2"/>
<dbReference type="InterPro" id="IPR005835">
    <property type="entry name" value="NTP_transferase_dom"/>
</dbReference>
<sequence length="241" mass="27081">MKYAIIAAGEGSRLLHDGIREPKPLVEIGGERLIDRLLRIFTASGADEIIVICNDLTTGVSRHLENIQQCGLNGLHVPLKFIVKTTPSSMHSFFELSSLLGNEPFVLTTVDTIFREEEFAAYETAFKQLLADGEDGLMGVTDFIDDEKPLYVATDEMLNITGFYDDHAQHCRYISGGIYGLAPNSIETLHRCMINGESRMRNFQRGLIRDGRRLKAYPFTKVLDIDHADDILKAEKFLIEN</sequence>
<keyword evidence="2" id="KW-0548">Nucleotidyltransferase</keyword>
<dbReference type="EMBL" id="CP013195">
    <property type="protein sequence ID" value="ALO48152.1"/>
    <property type="molecule type" value="Genomic_DNA"/>
</dbReference>
<protein>
    <submittedName>
        <fullName evidence="4">Nucleoside-diphosphate-sugar pyrophosphorylase</fullName>
    </submittedName>
</protein>
<dbReference type="eggNOG" id="COG1208">
    <property type="taxonomic scope" value="Bacteria"/>
</dbReference>
<dbReference type="InterPro" id="IPR029044">
    <property type="entry name" value="Nucleotide-diphossugar_trans"/>
</dbReference>
<evidence type="ECO:0000256" key="2">
    <source>
        <dbReference type="ARBA" id="ARBA00022695"/>
    </source>
</evidence>
<keyword evidence="1" id="KW-0808">Transferase</keyword>
<organism evidence="4 5">
    <name type="scientific">Hoylesella enoeca</name>
    <dbReference type="NCBI Taxonomy" id="76123"/>
    <lineage>
        <taxon>Bacteria</taxon>
        <taxon>Pseudomonadati</taxon>
        <taxon>Bacteroidota</taxon>
        <taxon>Bacteroidia</taxon>
        <taxon>Bacteroidales</taxon>
        <taxon>Prevotellaceae</taxon>
        <taxon>Hoylesella</taxon>
    </lineage>
</organism>
<evidence type="ECO:0000256" key="1">
    <source>
        <dbReference type="ARBA" id="ARBA00022679"/>
    </source>
</evidence>
<dbReference type="GO" id="GO:0016779">
    <property type="term" value="F:nucleotidyltransferase activity"/>
    <property type="evidence" value="ECO:0007669"/>
    <property type="project" value="UniProtKB-KW"/>
</dbReference>
<evidence type="ECO:0000259" key="3">
    <source>
        <dbReference type="Pfam" id="PF00483"/>
    </source>
</evidence>
<name>A0A0S2KIQ0_9BACT</name>
<proteinExistence type="predicted"/>
<evidence type="ECO:0000313" key="5">
    <source>
        <dbReference type="Proteomes" id="UP000056252"/>
    </source>
</evidence>
<feature type="domain" description="Nucleotidyl transferase" evidence="3">
    <location>
        <begin position="5"/>
        <end position="239"/>
    </location>
</feature>
<dbReference type="InterPro" id="IPR050065">
    <property type="entry name" value="GlmU-like"/>
</dbReference>
<dbReference type="SUPFAM" id="SSF53448">
    <property type="entry name" value="Nucleotide-diphospho-sugar transferases"/>
    <property type="match status" value="1"/>
</dbReference>
<dbReference type="PANTHER" id="PTHR43584:SF8">
    <property type="entry name" value="N-ACETYLMURAMATE ALPHA-1-PHOSPHATE URIDYLYLTRANSFERASE"/>
    <property type="match status" value="1"/>
</dbReference>